<accession>A0AAF0UYL1</accession>
<sequence length="57" mass="6516">MICNKSPMLTAKAPLIGFTWIQLSPLVPQTYTPHVSFWKSSVMQDTSQRRRTPIVIL</sequence>
<name>A0AAF0UYL1_SOLVR</name>
<gene>
    <name evidence="1" type="ORF">MTR67_048758</name>
</gene>
<keyword evidence="2" id="KW-1185">Reference proteome</keyword>
<dbReference type="AlphaFoldDB" id="A0AAF0UYL1"/>
<protein>
    <submittedName>
        <fullName evidence="1">Uncharacterized protein</fullName>
    </submittedName>
</protein>
<dbReference type="EMBL" id="CP133622">
    <property type="protein sequence ID" value="WMV55373.1"/>
    <property type="molecule type" value="Genomic_DNA"/>
</dbReference>
<evidence type="ECO:0000313" key="2">
    <source>
        <dbReference type="Proteomes" id="UP001234989"/>
    </source>
</evidence>
<organism evidence="1 2">
    <name type="scientific">Solanum verrucosum</name>
    <dbReference type="NCBI Taxonomy" id="315347"/>
    <lineage>
        <taxon>Eukaryota</taxon>
        <taxon>Viridiplantae</taxon>
        <taxon>Streptophyta</taxon>
        <taxon>Embryophyta</taxon>
        <taxon>Tracheophyta</taxon>
        <taxon>Spermatophyta</taxon>
        <taxon>Magnoliopsida</taxon>
        <taxon>eudicotyledons</taxon>
        <taxon>Gunneridae</taxon>
        <taxon>Pentapetalae</taxon>
        <taxon>asterids</taxon>
        <taxon>lamiids</taxon>
        <taxon>Solanales</taxon>
        <taxon>Solanaceae</taxon>
        <taxon>Solanoideae</taxon>
        <taxon>Solaneae</taxon>
        <taxon>Solanum</taxon>
    </lineage>
</organism>
<evidence type="ECO:0000313" key="1">
    <source>
        <dbReference type="EMBL" id="WMV55373.1"/>
    </source>
</evidence>
<dbReference type="Proteomes" id="UP001234989">
    <property type="component" value="Chromosome 11"/>
</dbReference>
<reference evidence="1" key="1">
    <citation type="submission" date="2023-08" db="EMBL/GenBank/DDBJ databases">
        <title>A de novo genome assembly of Solanum verrucosum Schlechtendal, a Mexican diploid species geographically isolated from the other diploid A-genome species in potato relatives.</title>
        <authorList>
            <person name="Hosaka K."/>
        </authorList>
    </citation>
    <scope>NUCLEOTIDE SEQUENCE</scope>
    <source>
        <tissue evidence="1">Young leaves</tissue>
    </source>
</reference>
<proteinExistence type="predicted"/>